<reference evidence="2 3" key="1">
    <citation type="journal article" date="2020" name="Cell">
        <title>Large-Scale Comparative Analyses of Tick Genomes Elucidate Their Genetic Diversity and Vector Capacities.</title>
        <authorList>
            <consortium name="Tick Genome and Microbiome Consortium (TIGMIC)"/>
            <person name="Jia N."/>
            <person name="Wang J."/>
            <person name="Shi W."/>
            <person name="Du L."/>
            <person name="Sun Y."/>
            <person name="Zhan W."/>
            <person name="Jiang J.F."/>
            <person name="Wang Q."/>
            <person name="Zhang B."/>
            <person name="Ji P."/>
            <person name="Bell-Sakyi L."/>
            <person name="Cui X.M."/>
            <person name="Yuan T.T."/>
            <person name="Jiang B.G."/>
            <person name="Yang W.F."/>
            <person name="Lam T.T."/>
            <person name="Chang Q.C."/>
            <person name="Ding S.J."/>
            <person name="Wang X.J."/>
            <person name="Zhu J.G."/>
            <person name="Ruan X.D."/>
            <person name="Zhao L."/>
            <person name="Wei J.T."/>
            <person name="Ye R.Z."/>
            <person name="Que T.C."/>
            <person name="Du C.H."/>
            <person name="Zhou Y.H."/>
            <person name="Cheng J.X."/>
            <person name="Dai P.F."/>
            <person name="Guo W.B."/>
            <person name="Han X.H."/>
            <person name="Huang E.J."/>
            <person name="Li L.F."/>
            <person name="Wei W."/>
            <person name="Gao Y.C."/>
            <person name="Liu J.Z."/>
            <person name="Shao H.Z."/>
            <person name="Wang X."/>
            <person name="Wang C.C."/>
            <person name="Yang T.C."/>
            <person name="Huo Q.B."/>
            <person name="Li W."/>
            <person name="Chen H.Y."/>
            <person name="Chen S.E."/>
            <person name="Zhou L.G."/>
            <person name="Ni X.B."/>
            <person name="Tian J.H."/>
            <person name="Sheng Y."/>
            <person name="Liu T."/>
            <person name="Pan Y.S."/>
            <person name="Xia L.Y."/>
            <person name="Li J."/>
            <person name="Zhao F."/>
            <person name="Cao W.C."/>
        </authorList>
    </citation>
    <scope>NUCLEOTIDE SEQUENCE [LARGE SCALE GENOMIC DNA]</scope>
    <source>
        <strain evidence="2">HaeL-2018</strain>
    </source>
</reference>
<dbReference type="GO" id="GO:0043022">
    <property type="term" value="F:ribosome binding"/>
    <property type="evidence" value="ECO:0007669"/>
    <property type="project" value="TreeGrafter"/>
</dbReference>
<comment type="caution">
    <text evidence="2">The sequence shown here is derived from an EMBL/GenBank/DDBJ whole genome shotgun (WGS) entry which is preliminary data.</text>
</comment>
<feature type="region of interest" description="Disordered" evidence="1">
    <location>
        <begin position="181"/>
        <end position="227"/>
    </location>
</feature>
<name>A0A9J6FA46_HAELO</name>
<proteinExistence type="predicted"/>
<dbReference type="GO" id="GO:0008312">
    <property type="term" value="F:7S RNA binding"/>
    <property type="evidence" value="ECO:0007669"/>
    <property type="project" value="TreeGrafter"/>
</dbReference>
<protein>
    <recommendedName>
        <fullName evidence="4">Signal recognition particle subunit SRP72</fullName>
    </recommendedName>
</protein>
<evidence type="ECO:0000256" key="1">
    <source>
        <dbReference type="SAM" id="MobiDB-lite"/>
    </source>
</evidence>
<gene>
    <name evidence="2" type="ORF">HPB48_014092</name>
</gene>
<dbReference type="GO" id="GO:0006614">
    <property type="term" value="P:SRP-dependent cotranslational protein targeting to membrane"/>
    <property type="evidence" value="ECO:0007669"/>
    <property type="project" value="InterPro"/>
</dbReference>
<accession>A0A9J6FA46</accession>
<dbReference type="GO" id="GO:0005786">
    <property type="term" value="C:signal recognition particle, endoplasmic reticulum targeting"/>
    <property type="evidence" value="ECO:0007669"/>
    <property type="project" value="TreeGrafter"/>
</dbReference>
<evidence type="ECO:0000313" key="3">
    <source>
        <dbReference type="Proteomes" id="UP000821853"/>
    </source>
</evidence>
<organism evidence="2 3">
    <name type="scientific">Haemaphysalis longicornis</name>
    <name type="common">Bush tick</name>
    <dbReference type="NCBI Taxonomy" id="44386"/>
    <lineage>
        <taxon>Eukaryota</taxon>
        <taxon>Metazoa</taxon>
        <taxon>Ecdysozoa</taxon>
        <taxon>Arthropoda</taxon>
        <taxon>Chelicerata</taxon>
        <taxon>Arachnida</taxon>
        <taxon>Acari</taxon>
        <taxon>Parasitiformes</taxon>
        <taxon>Ixodida</taxon>
        <taxon>Ixodoidea</taxon>
        <taxon>Ixodidae</taxon>
        <taxon>Haemaphysalinae</taxon>
        <taxon>Haemaphysalis</taxon>
    </lineage>
</organism>
<sequence>MVESHHHRALLKLWDQNVFDSKKKIKMAIADGLESKLTSQQRRAIALNHCLLMYHTGQLEHCLKAVSTLEKNFSNASDEVALLRAAAMHCKDKQLDKTVRLLKPRSAELSLLTRESAKFYLANGEVQEAASMLEELRKVQPQDPKVLAQLISAYSVFDPKRAKQYPFLWLVGQHRVAEWKKGHDPANNAPAQPSSGPLISRRPGAAAGPQATEAPACPEEEKEKGGPLVMPVVGGRFPMPLLFFIKQFSSPRFKKTVSGFSWTNAFGGRNTAQYSTQEMKMALMDNILASLPSG</sequence>
<evidence type="ECO:0000313" key="2">
    <source>
        <dbReference type="EMBL" id="KAH9363126.1"/>
    </source>
</evidence>
<dbReference type="InterPro" id="IPR026270">
    <property type="entry name" value="SRP72"/>
</dbReference>
<evidence type="ECO:0008006" key="4">
    <source>
        <dbReference type="Google" id="ProtNLM"/>
    </source>
</evidence>
<dbReference type="EMBL" id="JABSTR010000001">
    <property type="protein sequence ID" value="KAH9363126.1"/>
    <property type="molecule type" value="Genomic_DNA"/>
</dbReference>
<keyword evidence="3" id="KW-1185">Reference proteome</keyword>
<dbReference type="VEuPathDB" id="VectorBase:HLOH_047238"/>
<dbReference type="PANTHER" id="PTHR14094:SF9">
    <property type="entry name" value="SIGNAL RECOGNITION PARTICLE SUBUNIT SRP72"/>
    <property type="match status" value="1"/>
</dbReference>
<dbReference type="OrthoDB" id="5421607at2759"/>
<feature type="compositionally biased region" description="Low complexity" evidence="1">
    <location>
        <begin position="203"/>
        <end position="217"/>
    </location>
</feature>
<dbReference type="AlphaFoldDB" id="A0A9J6FA46"/>
<dbReference type="PANTHER" id="PTHR14094">
    <property type="entry name" value="SIGNAL RECOGNITION PARTICLE 72"/>
    <property type="match status" value="1"/>
</dbReference>
<dbReference type="Proteomes" id="UP000821853">
    <property type="component" value="Chromosome 1"/>
</dbReference>